<proteinExistence type="predicted"/>
<evidence type="ECO:0000313" key="3">
    <source>
        <dbReference type="EMBL" id="KAK7788340.1"/>
    </source>
</evidence>
<dbReference type="Pfam" id="PF06477">
    <property type="entry name" value="DUF1091"/>
    <property type="match status" value="1"/>
</dbReference>
<protein>
    <recommendedName>
        <fullName evidence="5">Accessory gland protein</fullName>
    </recommendedName>
</protein>
<keyword evidence="1 2" id="KW-0732">Signal</keyword>
<dbReference type="EMBL" id="JAZDUA010001206">
    <property type="protein sequence ID" value="KAK7788340.1"/>
    <property type="molecule type" value="Genomic_DNA"/>
</dbReference>
<dbReference type="Gene3D" id="2.70.220.10">
    <property type="entry name" value="Ganglioside GM2 activator"/>
    <property type="match status" value="1"/>
</dbReference>
<evidence type="ECO:0008006" key="5">
    <source>
        <dbReference type="Google" id="ProtNLM"/>
    </source>
</evidence>
<dbReference type="InterPro" id="IPR036846">
    <property type="entry name" value="GM2-AP_sf"/>
</dbReference>
<dbReference type="AlphaFoldDB" id="A0AAN9V0Y3"/>
<sequence length="184" mass="20968">MQAIALQLLCAALLLPHARPFSIPKPGTYKAIITSVGKCDAEGTGELKVDWRMTHTEDSAVVVNGVYNWPYDLDDQLGAVIDIAQWSDNSGWLPHFYKVSTNNYCAELKKKLPSYFKRFIQSFGVKPHCPLPKGRYELKNWSSDITDGLPFPMLPFGKYMVDSLIFRQKKQIGCFRFECEIQQK</sequence>
<dbReference type="Proteomes" id="UP001378592">
    <property type="component" value="Unassembled WGS sequence"/>
</dbReference>
<feature type="signal peptide" evidence="2">
    <location>
        <begin position="1"/>
        <end position="20"/>
    </location>
</feature>
<comment type="caution">
    <text evidence="3">The sequence shown here is derived from an EMBL/GenBank/DDBJ whole genome shotgun (WGS) entry which is preliminary data.</text>
</comment>
<keyword evidence="4" id="KW-1185">Reference proteome</keyword>
<reference evidence="3 4" key="1">
    <citation type="submission" date="2024-03" db="EMBL/GenBank/DDBJ databases">
        <title>The genome assembly and annotation of the cricket Gryllus longicercus Weissman &amp; Gray.</title>
        <authorList>
            <person name="Szrajer S."/>
            <person name="Gray D."/>
            <person name="Ylla G."/>
        </authorList>
    </citation>
    <scope>NUCLEOTIDE SEQUENCE [LARGE SCALE GENOMIC DNA]</scope>
    <source>
        <strain evidence="3">DAG 2021-001</strain>
        <tissue evidence="3">Whole body minus gut</tissue>
    </source>
</reference>
<dbReference type="InterPro" id="IPR010512">
    <property type="entry name" value="DUF1091"/>
</dbReference>
<accession>A0AAN9V0Y3</accession>
<dbReference type="SUPFAM" id="SSF63707">
    <property type="entry name" value="Ganglioside M2 (gm2) activator"/>
    <property type="match status" value="1"/>
</dbReference>
<name>A0AAN9V0Y3_9ORTH</name>
<evidence type="ECO:0000313" key="4">
    <source>
        <dbReference type="Proteomes" id="UP001378592"/>
    </source>
</evidence>
<evidence type="ECO:0000256" key="1">
    <source>
        <dbReference type="ARBA" id="ARBA00022729"/>
    </source>
</evidence>
<organism evidence="3 4">
    <name type="scientific">Gryllus longicercus</name>
    <dbReference type="NCBI Taxonomy" id="2509291"/>
    <lineage>
        <taxon>Eukaryota</taxon>
        <taxon>Metazoa</taxon>
        <taxon>Ecdysozoa</taxon>
        <taxon>Arthropoda</taxon>
        <taxon>Hexapoda</taxon>
        <taxon>Insecta</taxon>
        <taxon>Pterygota</taxon>
        <taxon>Neoptera</taxon>
        <taxon>Polyneoptera</taxon>
        <taxon>Orthoptera</taxon>
        <taxon>Ensifera</taxon>
        <taxon>Gryllidea</taxon>
        <taxon>Grylloidea</taxon>
        <taxon>Gryllidae</taxon>
        <taxon>Gryllinae</taxon>
        <taxon>Gryllus</taxon>
    </lineage>
</organism>
<evidence type="ECO:0000256" key="2">
    <source>
        <dbReference type="SAM" id="SignalP"/>
    </source>
</evidence>
<gene>
    <name evidence="3" type="ORF">R5R35_012690</name>
</gene>
<feature type="chain" id="PRO_5043006487" description="Accessory gland protein" evidence="2">
    <location>
        <begin position="21"/>
        <end position="184"/>
    </location>
</feature>